<evidence type="ECO:0000259" key="2">
    <source>
        <dbReference type="Pfam" id="PF19999"/>
    </source>
</evidence>
<evidence type="ECO:0000313" key="4">
    <source>
        <dbReference type="Proteomes" id="UP001058003"/>
    </source>
</evidence>
<dbReference type="EMBL" id="CP073767">
    <property type="protein sequence ID" value="UWZ52722.1"/>
    <property type="molecule type" value="Genomic_DNA"/>
</dbReference>
<feature type="region of interest" description="Disordered" evidence="1">
    <location>
        <begin position="51"/>
        <end position="86"/>
    </location>
</feature>
<protein>
    <recommendedName>
        <fullName evidence="2">FtsH ternary system domain-containing protein</fullName>
    </recommendedName>
</protein>
<dbReference type="KEGG" id="daur:Daura_39830"/>
<gene>
    <name evidence="3" type="ORF">Daura_39830</name>
</gene>
<reference evidence="3" key="1">
    <citation type="submission" date="2021-04" db="EMBL/GenBank/DDBJ databases">
        <title>Dactylosporangium aurantiacum NRRL B-8018 full assembly.</title>
        <authorList>
            <person name="Hartkoorn R.C."/>
            <person name="Beaudoing E."/>
            <person name="Hot D."/>
        </authorList>
    </citation>
    <scope>NUCLEOTIDE SEQUENCE</scope>
    <source>
        <strain evidence="3">NRRL B-8018</strain>
    </source>
</reference>
<dbReference type="Pfam" id="PF19999">
    <property type="entry name" value="fvmX3"/>
    <property type="match status" value="1"/>
</dbReference>
<dbReference type="Proteomes" id="UP001058003">
    <property type="component" value="Chromosome"/>
</dbReference>
<dbReference type="InterPro" id="IPR045481">
    <property type="entry name" value="fvmX3"/>
</dbReference>
<keyword evidence="4" id="KW-1185">Reference proteome</keyword>
<accession>A0A9Q9MKC9</accession>
<dbReference type="RefSeq" id="WP_033359492.1">
    <property type="nucleotide sequence ID" value="NZ_CP073767.1"/>
</dbReference>
<dbReference type="AlphaFoldDB" id="A0A9Q9MKC9"/>
<dbReference type="OrthoDB" id="4286432at2"/>
<sequence>MRVRVVFRVDATTGQVDEFLVEDISTQPEPEHDATHDRIAYEVGKVVERRPSPQQVVGGVSGDQTPLVYQPEDTLPPVADGETTSE</sequence>
<feature type="domain" description="FtsH ternary system" evidence="2">
    <location>
        <begin position="1"/>
        <end position="63"/>
    </location>
</feature>
<evidence type="ECO:0000313" key="3">
    <source>
        <dbReference type="EMBL" id="UWZ52722.1"/>
    </source>
</evidence>
<proteinExistence type="predicted"/>
<name>A0A9Q9MKC9_9ACTN</name>
<organism evidence="3 4">
    <name type="scientific">Dactylosporangium aurantiacum</name>
    <dbReference type="NCBI Taxonomy" id="35754"/>
    <lineage>
        <taxon>Bacteria</taxon>
        <taxon>Bacillati</taxon>
        <taxon>Actinomycetota</taxon>
        <taxon>Actinomycetes</taxon>
        <taxon>Micromonosporales</taxon>
        <taxon>Micromonosporaceae</taxon>
        <taxon>Dactylosporangium</taxon>
    </lineage>
</organism>
<evidence type="ECO:0000256" key="1">
    <source>
        <dbReference type="SAM" id="MobiDB-lite"/>
    </source>
</evidence>